<name>A0AC60PH42_IXOPE</name>
<evidence type="ECO:0000313" key="2">
    <source>
        <dbReference type="Proteomes" id="UP000805193"/>
    </source>
</evidence>
<dbReference type="Proteomes" id="UP000805193">
    <property type="component" value="Unassembled WGS sequence"/>
</dbReference>
<accession>A0AC60PH42</accession>
<evidence type="ECO:0000313" key="1">
    <source>
        <dbReference type="EMBL" id="KAG0419165.1"/>
    </source>
</evidence>
<dbReference type="EMBL" id="JABSTQ010010654">
    <property type="protein sequence ID" value="KAG0419165.1"/>
    <property type="molecule type" value="Genomic_DNA"/>
</dbReference>
<keyword evidence="2" id="KW-1185">Reference proteome</keyword>
<feature type="non-terminal residue" evidence="1">
    <location>
        <position position="1"/>
    </location>
</feature>
<proteinExistence type="predicted"/>
<feature type="non-terminal residue" evidence="1">
    <location>
        <position position="347"/>
    </location>
</feature>
<sequence length="347" mass="37264">GAFVEKVDEGEANSSAPNKSDLLVSELNSFCSALDLTYSIAHLAAGCTTDVRSVSRLWNHLHLMESLDPELVAAVVSLGGDRDDALSKALGQLQCAWDYHVHNLFKSLLLMTDHEAFFSCLDSSIKSSIAVLADGSLDESGLASVTGDVASRVGSAADLAALSFEGKSLPDSLQTAVEHLLVARNALKSAPADRALKRAKVIRGCVKRVQEELNVHLESVSVTSSSCANRQAVILVWVAEESLLSAPNGKARRYIGDSISHRKPFCGQRNSFRDASRGDGWIQNNSTIHTPISEIEEIVAKLCSGSEVLEGKEEVTAAAERLSQAGRRLSDEIVVMCSHLESVKENH</sequence>
<gene>
    <name evidence="1" type="ORF">HPB47_004319</name>
</gene>
<comment type="caution">
    <text evidence="1">The sequence shown here is derived from an EMBL/GenBank/DDBJ whole genome shotgun (WGS) entry which is preliminary data.</text>
</comment>
<organism evidence="1 2">
    <name type="scientific">Ixodes persulcatus</name>
    <name type="common">Taiga tick</name>
    <dbReference type="NCBI Taxonomy" id="34615"/>
    <lineage>
        <taxon>Eukaryota</taxon>
        <taxon>Metazoa</taxon>
        <taxon>Ecdysozoa</taxon>
        <taxon>Arthropoda</taxon>
        <taxon>Chelicerata</taxon>
        <taxon>Arachnida</taxon>
        <taxon>Acari</taxon>
        <taxon>Parasitiformes</taxon>
        <taxon>Ixodida</taxon>
        <taxon>Ixodoidea</taxon>
        <taxon>Ixodidae</taxon>
        <taxon>Ixodinae</taxon>
        <taxon>Ixodes</taxon>
    </lineage>
</organism>
<protein>
    <submittedName>
        <fullName evidence="1">Uncharacterized protein</fullName>
    </submittedName>
</protein>
<reference evidence="1 2" key="1">
    <citation type="journal article" date="2020" name="Cell">
        <title>Large-Scale Comparative Analyses of Tick Genomes Elucidate Their Genetic Diversity and Vector Capacities.</title>
        <authorList>
            <consortium name="Tick Genome and Microbiome Consortium (TIGMIC)"/>
            <person name="Jia N."/>
            <person name="Wang J."/>
            <person name="Shi W."/>
            <person name="Du L."/>
            <person name="Sun Y."/>
            <person name="Zhan W."/>
            <person name="Jiang J.F."/>
            <person name="Wang Q."/>
            <person name="Zhang B."/>
            <person name="Ji P."/>
            <person name="Bell-Sakyi L."/>
            <person name="Cui X.M."/>
            <person name="Yuan T.T."/>
            <person name="Jiang B.G."/>
            <person name="Yang W.F."/>
            <person name="Lam T.T."/>
            <person name="Chang Q.C."/>
            <person name="Ding S.J."/>
            <person name="Wang X.J."/>
            <person name="Zhu J.G."/>
            <person name="Ruan X.D."/>
            <person name="Zhao L."/>
            <person name="Wei J.T."/>
            <person name="Ye R.Z."/>
            <person name="Que T.C."/>
            <person name="Du C.H."/>
            <person name="Zhou Y.H."/>
            <person name="Cheng J.X."/>
            <person name="Dai P.F."/>
            <person name="Guo W.B."/>
            <person name="Han X.H."/>
            <person name="Huang E.J."/>
            <person name="Li L.F."/>
            <person name="Wei W."/>
            <person name="Gao Y.C."/>
            <person name="Liu J.Z."/>
            <person name="Shao H.Z."/>
            <person name="Wang X."/>
            <person name="Wang C.C."/>
            <person name="Yang T.C."/>
            <person name="Huo Q.B."/>
            <person name="Li W."/>
            <person name="Chen H.Y."/>
            <person name="Chen S.E."/>
            <person name="Zhou L.G."/>
            <person name="Ni X.B."/>
            <person name="Tian J.H."/>
            <person name="Sheng Y."/>
            <person name="Liu T."/>
            <person name="Pan Y.S."/>
            <person name="Xia L.Y."/>
            <person name="Li J."/>
            <person name="Zhao F."/>
            <person name="Cao W.C."/>
        </authorList>
    </citation>
    <scope>NUCLEOTIDE SEQUENCE [LARGE SCALE GENOMIC DNA]</scope>
    <source>
        <strain evidence="1">Iper-2018</strain>
    </source>
</reference>